<dbReference type="EC" id="2.7.1.6" evidence="10"/>
<evidence type="ECO:0000256" key="4">
    <source>
        <dbReference type="ARBA" id="ARBA00022741"/>
    </source>
</evidence>
<dbReference type="SUPFAM" id="SSF55060">
    <property type="entry name" value="GHMP Kinase, C-terminal domain"/>
    <property type="match status" value="1"/>
</dbReference>
<comment type="similarity">
    <text evidence="1">Belongs to the GHMP kinase family. GalK subfamily.</text>
</comment>
<evidence type="ECO:0000259" key="11">
    <source>
        <dbReference type="Pfam" id="PF00288"/>
    </source>
</evidence>
<keyword evidence="5 14" id="KW-0418">Kinase</keyword>
<dbReference type="Pfam" id="PF00288">
    <property type="entry name" value="GHMP_kinases_N"/>
    <property type="match status" value="1"/>
</dbReference>
<dbReference type="GO" id="GO:0004335">
    <property type="term" value="F:galactokinase activity"/>
    <property type="evidence" value="ECO:0007669"/>
    <property type="project" value="UniProtKB-UniRule"/>
</dbReference>
<dbReference type="EMBL" id="PDLO01000003">
    <property type="protein sequence ID" value="PHK98859.1"/>
    <property type="molecule type" value="Genomic_DNA"/>
</dbReference>
<dbReference type="Proteomes" id="UP000226437">
    <property type="component" value="Unassembled WGS sequence"/>
</dbReference>
<reference evidence="14 15" key="1">
    <citation type="submission" date="2017-10" db="EMBL/GenBank/DDBJ databases">
        <title>The draft genome sequence of Lewinella marina KCTC 32374.</title>
        <authorList>
            <person name="Wang K."/>
        </authorList>
    </citation>
    <scope>NUCLEOTIDE SEQUENCE [LARGE SCALE GENOMIC DNA]</scope>
    <source>
        <strain evidence="14 15">MKG-38</strain>
    </source>
</reference>
<evidence type="ECO:0000256" key="2">
    <source>
        <dbReference type="ARBA" id="ARBA00022679"/>
    </source>
</evidence>
<evidence type="ECO:0000256" key="5">
    <source>
        <dbReference type="ARBA" id="ARBA00022777"/>
    </source>
</evidence>
<dbReference type="AlphaFoldDB" id="A0A2G0CFW1"/>
<evidence type="ECO:0000256" key="7">
    <source>
        <dbReference type="ARBA" id="ARBA00022842"/>
    </source>
</evidence>
<proteinExistence type="inferred from homology"/>
<name>A0A2G0CFW1_9BACT</name>
<keyword evidence="4" id="KW-0547">Nucleotide-binding</keyword>
<dbReference type="InterPro" id="IPR014721">
    <property type="entry name" value="Ribsml_uS5_D2-typ_fold_subgr"/>
</dbReference>
<evidence type="ECO:0000256" key="9">
    <source>
        <dbReference type="ARBA" id="ARBA00023277"/>
    </source>
</evidence>
<dbReference type="PROSITE" id="PS00106">
    <property type="entry name" value="GALACTOKINASE"/>
    <property type="match status" value="1"/>
</dbReference>
<feature type="domain" description="GHMP kinase C-terminal" evidence="12">
    <location>
        <begin position="290"/>
        <end position="370"/>
    </location>
</feature>
<evidence type="ECO:0000256" key="1">
    <source>
        <dbReference type="ARBA" id="ARBA00006566"/>
    </source>
</evidence>
<feature type="domain" description="Galactokinase N-terminal" evidence="13">
    <location>
        <begin position="29"/>
        <end position="65"/>
    </location>
</feature>
<dbReference type="PRINTS" id="PR00959">
    <property type="entry name" value="MEVGALKINASE"/>
</dbReference>
<dbReference type="GO" id="GO:0006012">
    <property type="term" value="P:galactose metabolic process"/>
    <property type="evidence" value="ECO:0007669"/>
    <property type="project" value="UniProtKB-UniRule"/>
</dbReference>
<dbReference type="InterPro" id="IPR006203">
    <property type="entry name" value="GHMP_knse_ATP-bd_CS"/>
</dbReference>
<dbReference type="PROSITE" id="PS00627">
    <property type="entry name" value="GHMP_KINASES_ATP"/>
    <property type="match status" value="1"/>
</dbReference>
<dbReference type="FunFam" id="3.30.70.890:FF:000001">
    <property type="entry name" value="Galactokinase"/>
    <property type="match status" value="1"/>
</dbReference>
<dbReference type="GO" id="GO:0005829">
    <property type="term" value="C:cytosol"/>
    <property type="evidence" value="ECO:0007669"/>
    <property type="project" value="TreeGrafter"/>
</dbReference>
<dbReference type="Pfam" id="PF10509">
    <property type="entry name" value="GalKase_gal_bdg"/>
    <property type="match status" value="1"/>
</dbReference>
<dbReference type="InterPro" id="IPR006206">
    <property type="entry name" value="Mevalonate/galactokinase"/>
</dbReference>
<evidence type="ECO:0000256" key="3">
    <source>
        <dbReference type="ARBA" id="ARBA00022723"/>
    </source>
</evidence>
<dbReference type="OrthoDB" id="250531at2"/>
<dbReference type="InterPro" id="IPR019741">
    <property type="entry name" value="Galactokinase_CS"/>
</dbReference>
<dbReference type="InterPro" id="IPR019539">
    <property type="entry name" value="GalKase_N"/>
</dbReference>
<dbReference type="Pfam" id="PF08544">
    <property type="entry name" value="GHMP_kinases_C"/>
    <property type="match status" value="1"/>
</dbReference>
<evidence type="ECO:0000259" key="13">
    <source>
        <dbReference type="Pfam" id="PF10509"/>
    </source>
</evidence>
<dbReference type="InterPro" id="IPR000705">
    <property type="entry name" value="Galactokinase"/>
</dbReference>
<dbReference type="InterPro" id="IPR036554">
    <property type="entry name" value="GHMP_kinase_C_sf"/>
</dbReference>
<evidence type="ECO:0000313" key="15">
    <source>
        <dbReference type="Proteomes" id="UP000226437"/>
    </source>
</evidence>
<protein>
    <recommendedName>
        <fullName evidence="10">Galactokinase</fullName>
        <ecNumber evidence="10">2.7.1.6</ecNumber>
    </recommendedName>
</protein>
<dbReference type="GO" id="GO:0046872">
    <property type="term" value="F:metal ion binding"/>
    <property type="evidence" value="ECO:0007669"/>
    <property type="project" value="UniProtKB-KW"/>
</dbReference>
<dbReference type="Gene3D" id="3.30.230.10">
    <property type="match status" value="1"/>
</dbReference>
<accession>A0A2G0CFW1</accession>
<evidence type="ECO:0000256" key="10">
    <source>
        <dbReference type="NCBIfam" id="TIGR00131"/>
    </source>
</evidence>
<keyword evidence="3" id="KW-0479">Metal-binding</keyword>
<keyword evidence="9" id="KW-0119">Carbohydrate metabolism</keyword>
<dbReference type="RefSeq" id="WP_099106469.1">
    <property type="nucleotide sequence ID" value="NZ_JAATJF010000001.1"/>
</dbReference>
<comment type="caution">
    <text evidence="14">The sequence shown here is derived from an EMBL/GenBank/DDBJ whole genome shotgun (WGS) entry which is preliminary data.</text>
</comment>
<dbReference type="SUPFAM" id="SSF54211">
    <property type="entry name" value="Ribosomal protein S5 domain 2-like"/>
    <property type="match status" value="1"/>
</dbReference>
<evidence type="ECO:0000259" key="12">
    <source>
        <dbReference type="Pfam" id="PF08544"/>
    </source>
</evidence>
<keyword evidence="7" id="KW-0460">Magnesium</keyword>
<evidence type="ECO:0000313" key="14">
    <source>
        <dbReference type="EMBL" id="PHK98859.1"/>
    </source>
</evidence>
<feature type="domain" description="GHMP kinase N-terminal" evidence="11">
    <location>
        <begin position="99"/>
        <end position="185"/>
    </location>
</feature>
<dbReference type="PIRSF" id="PIRSF000530">
    <property type="entry name" value="Galactokinase"/>
    <property type="match status" value="1"/>
</dbReference>
<dbReference type="PRINTS" id="PR00473">
    <property type="entry name" value="GALCTOKINASE"/>
</dbReference>
<gene>
    <name evidence="14" type="primary">galK</name>
    <name evidence="14" type="ORF">CGL56_10380</name>
</gene>
<evidence type="ECO:0000256" key="8">
    <source>
        <dbReference type="ARBA" id="ARBA00023144"/>
    </source>
</evidence>
<dbReference type="PANTHER" id="PTHR10457:SF7">
    <property type="entry name" value="GALACTOKINASE-RELATED"/>
    <property type="match status" value="1"/>
</dbReference>
<dbReference type="InterPro" id="IPR006204">
    <property type="entry name" value="GHMP_kinase_N_dom"/>
</dbReference>
<keyword evidence="2" id="KW-0808">Transferase</keyword>
<dbReference type="NCBIfam" id="TIGR00131">
    <property type="entry name" value="gal_kin"/>
    <property type="match status" value="1"/>
</dbReference>
<dbReference type="PANTHER" id="PTHR10457">
    <property type="entry name" value="MEVALONATE KINASE/GALACTOKINASE"/>
    <property type="match status" value="1"/>
</dbReference>
<dbReference type="Gene3D" id="3.30.70.890">
    <property type="entry name" value="GHMP kinase, C-terminal domain"/>
    <property type="match status" value="1"/>
</dbReference>
<keyword evidence="8" id="KW-0299">Galactose metabolism</keyword>
<dbReference type="InterPro" id="IPR013750">
    <property type="entry name" value="GHMP_kinase_C_dom"/>
</dbReference>
<keyword evidence="6" id="KW-0067">ATP-binding</keyword>
<organism evidence="14 15">
    <name type="scientific">Neolewinella marina</name>
    <dbReference type="NCBI Taxonomy" id="438751"/>
    <lineage>
        <taxon>Bacteria</taxon>
        <taxon>Pseudomonadati</taxon>
        <taxon>Bacteroidota</taxon>
        <taxon>Saprospiria</taxon>
        <taxon>Saprospirales</taxon>
        <taxon>Lewinellaceae</taxon>
        <taxon>Neolewinella</taxon>
    </lineage>
</organism>
<sequence>MNEYVLPPSHISAYLSAAPLPPWADWPYRVCSPGRVNLIGEHIDYTGGLVLPAAIDYNIYFAARPLEEAVWKLHAVDLGETIEVPLPLTGPTPKLWANYLVGIGVQFQEQGHQLSGLEVVFGGNLPNGAGMSSSAALEGGMAFLLNELLGAGLTRPILAAICQRSSNNFLGIPCGVMDQFASLNGSPDGPIILNCHTLTSEPVRNEIRGYTFLLVNSKVSHDLSDGAYGQRVAECQRALEVVHATFPRINHLSATLPDQLSVVVDQLDEVARKRASYVVEENRRVSQAVIALEAGNAREFGTLLNESHAGLRDCYEVSCPEIDFLQHTAMELEGVAGTRMMGGGFGGCTINLVRDDQIATFKETLTEAFEREYGITPEFYPVHLTAGTRFI</sequence>
<keyword evidence="15" id="KW-1185">Reference proteome</keyword>
<dbReference type="GO" id="GO:0005524">
    <property type="term" value="F:ATP binding"/>
    <property type="evidence" value="ECO:0007669"/>
    <property type="project" value="UniProtKB-UniRule"/>
</dbReference>
<dbReference type="InterPro" id="IPR020568">
    <property type="entry name" value="Ribosomal_Su5_D2-typ_SF"/>
</dbReference>
<evidence type="ECO:0000256" key="6">
    <source>
        <dbReference type="ARBA" id="ARBA00022840"/>
    </source>
</evidence>